<sequence length="220" mass="23374">MSGRRRAEPERRDRGTWSYLGWGLSAGVLALVVLVGMMAIIVPSITGSTPMTILTSSMRPTYPPGTLVIVKPIATSDIRIGTPITYQLESGKDIFITHRVIAISHNSEGRTTFTTKGDANGGADEKPVLPVQVRGEVWYSIPYLGWVNTFVGGGNRGWIVPALAGALFLYAGYLVASSIAASARRKRATRDAAARSDAASRPIAAADLDGPAPLVAEQHS</sequence>
<evidence type="ECO:0000313" key="7">
    <source>
        <dbReference type="Proteomes" id="UP000298488"/>
    </source>
</evidence>
<dbReference type="Proteomes" id="UP000298488">
    <property type="component" value="Unassembled WGS sequence"/>
</dbReference>
<dbReference type="AlphaFoldDB" id="A0A4R8V8W5"/>
<evidence type="ECO:0000256" key="3">
    <source>
        <dbReference type="ARBA" id="ARBA00022989"/>
    </source>
</evidence>
<name>A0A4R8V8W5_9MICO</name>
<evidence type="ECO:0000256" key="5">
    <source>
        <dbReference type="NCBIfam" id="TIGR02228"/>
    </source>
</evidence>
<dbReference type="GO" id="GO:0004252">
    <property type="term" value="F:serine-type endopeptidase activity"/>
    <property type="evidence" value="ECO:0007669"/>
    <property type="project" value="UniProtKB-UniRule"/>
</dbReference>
<comment type="caution">
    <text evidence="6">The sequence shown here is derived from an EMBL/GenBank/DDBJ whole genome shotgun (WGS) entry which is preliminary data.</text>
</comment>
<organism evidence="6 7">
    <name type="scientific">Terrimesophilobacter mesophilus</name>
    <dbReference type="NCBI Taxonomy" id="433647"/>
    <lineage>
        <taxon>Bacteria</taxon>
        <taxon>Bacillati</taxon>
        <taxon>Actinomycetota</taxon>
        <taxon>Actinomycetes</taxon>
        <taxon>Micrococcales</taxon>
        <taxon>Microbacteriaceae</taxon>
        <taxon>Terrimesophilobacter</taxon>
    </lineage>
</organism>
<dbReference type="InterPro" id="IPR001733">
    <property type="entry name" value="Peptidase_S26B"/>
</dbReference>
<gene>
    <name evidence="6" type="ORF">E3N84_04005</name>
</gene>
<protein>
    <recommendedName>
        <fullName evidence="5">Signal peptidase I</fullName>
        <ecNumber evidence="5">3.4.21.89</ecNumber>
    </recommendedName>
</protein>
<dbReference type="GO" id="GO:0006465">
    <property type="term" value="P:signal peptide processing"/>
    <property type="evidence" value="ECO:0007669"/>
    <property type="project" value="UniProtKB-UniRule"/>
</dbReference>
<dbReference type="EMBL" id="SOFI01000003">
    <property type="protein sequence ID" value="TFB79289.1"/>
    <property type="molecule type" value="Genomic_DNA"/>
</dbReference>
<dbReference type="InterPro" id="IPR036286">
    <property type="entry name" value="LexA/Signal_pep-like_sf"/>
</dbReference>
<dbReference type="GO" id="GO:0016020">
    <property type="term" value="C:membrane"/>
    <property type="evidence" value="ECO:0007669"/>
    <property type="project" value="UniProtKB-SubCell"/>
</dbReference>
<keyword evidence="7" id="KW-1185">Reference proteome</keyword>
<dbReference type="PANTHER" id="PTHR10806:SF6">
    <property type="entry name" value="SIGNAL PEPTIDASE COMPLEX CATALYTIC SUBUNIT SEC11"/>
    <property type="match status" value="1"/>
</dbReference>
<dbReference type="SUPFAM" id="SSF51306">
    <property type="entry name" value="LexA/Signal peptidase"/>
    <property type="match status" value="1"/>
</dbReference>
<evidence type="ECO:0000313" key="6">
    <source>
        <dbReference type="EMBL" id="TFB79289.1"/>
    </source>
</evidence>
<dbReference type="GO" id="GO:0009003">
    <property type="term" value="F:signal peptidase activity"/>
    <property type="evidence" value="ECO:0007669"/>
    <property type="project" value="UniProtKB-EC"/>
</dbReference>
<keyword evidence="4" id="KW-0472">Membrane</keyword>
<evidence type="ECO:0000256" key="4">
    <source>
        <dbReference type="ARBA" id="ARBA00023136"/>
    </source>
</evidence>
<evidence type="ECO:0000256" key="1">
    <source>
        <dbReference type="ARBA" id="ARBA00004370"/>
    </source>
</evidence>
<comment type="subcellular location">
    <subcellularLocation>
        <location evidence="1">Membrane</location>
    </subcellularLocation>
</comment>
<dbReference type="PANTHER" id="PTHR10806">
    <property type="entry name" value="SIGNAL PEPTIDASE COMPLEX CATALYTIC SUBUNIT SEC11"/>
    <property type="match status" value="1"/>
</dbReference>
<keyword evidence="2" id="KW-0812">Transmembrane</keyword>
<reference evidence="6 7" key="1">
    <citation type="submission" date="2019-03" db="EMBL/GenBank/DDBJ databases">
        <title>Genomics of glacier-inhabiting Cryobacterium strains.</title>
        <authorList>
            <person name="Liu Q."/>
            <person name="Xin Y.-H."/>
        </authorList>
    </citation>
    <scope>NUCLEOTIDE SEQUENCE [LARGE SCALE GENOMIC DNA]</scope>
    <source>
        <strain evidence="6 7">CGMCC 1.10440</strain>
    </source>
</reference>
<dbReference type="CDD" id="cd06530">
    <property type="entry name" value="S26_SPase_I"/>
    <property type="match status" value="1"/>
</dbReference>
<accession>A0A4R8V8W5</accession>
<dbReference type="OrthoDB" id="3178064at2"/>
<keyword evidence="6" id="KW-0378">Hydrolase</keyword>
<dbReference type="InterPro" id="IPR019533">
    <property type="entry name" value="Peptidase_S26"/>
</dbReference>
<proteinExistence type="predicted"/>
<dbReference type="NCBIfam" id="TIGR02228">
    <property type="entry name" value="sigpep_I_arch"/>
    <property type="match status" value="1"/>
</dbReference>
<keyword evidence="3" id="KW-1133">Transmembrane helix</keyword>
<dbReference type="RefSeq" id="WP_104095165.1">
    <property type="nucleotide sequence ID" value="NZ_JACHBP010000001.1"/>
</dbReference>
<evidence type="ECO:0000256" key="2">
    <source>
        <dbReference type="ARBA" id="ARBA00022692"/>
    </source>
</evidence>
<dbReference type="EC" id="3.4.21.89" evidence="5"/>